<protein>
    <submittedName>
        <fullName evidence="1">Uncharacterized protein</fullName>
    </submittedName>
</protein>
<reference evidence="1 2" key="1">
    <citation type="submission" date="2023-07" db="EMBL/GenBank/DDBJ databases">
        <title>Genomic Encyclopedia of Type Strains, Phase IV (KMG-IV): sequencing the most valuable type-strain genomes for metagenomic binning, comparative biology and taxonomic classification.</title>
        <authorList>
            <person name="Goeker M."/>
        </authorList>
    </citation>
    <scope>NUCLEOTIDE SEQUENCE [LARGE SCALE GENOMIC DNA]</scope>
    <source>
        <strain evidence="1 2">DSM 23948</strain>
    </source>
</reference>
<dbReference type="EMBL" id="JAUSTU010000003">
    <property type="protein sequence ID" value="MDQ0154709.1"/>
    <property type="molecule type" value="Genomic_DNA"/>
</dbReference>
<keyword evidence="2" id="KW-1185">Reference proteome</keyword>
<gene>
    <name evidence="1" type="ORF">J2S07_001013</name>
</gene>
<dbReference type="Proteomes" id="UP001231362">
    <property type="component" value="Unassembled WGS sequence"/>
</dbReference>
<name>A0ABT9V191_9BACL</name>
<evidence type="ECO:0000313" key="2">
    <source>
        <dbReference type="Proteomes" id="UP001231362"/>
    </source>
</evidence>
<sequence length="81" mass="9436">MTGLNFAVKANICKLIGEETPYDKRDKIEEYLSELNKTDIPIELILISSWRAILKEISTNQISPEQGQQLIKWIFKRDNKN</sequence>
<comment type="caution">
    <text evidence="1">The sequence shown here is derived from an EMBL/GenBank/DDBJ whole genome shotgun (WGS) entry which is preliminary data.</text>
</comment>
<dbReference type="RefSeq" id="WP_307149301.1">
    <property type="nucleotide sequence ID" value="NZ_JAUSTU010000003.1"/>
</dbReference>
<accession>A0ABT9V191</accession>
<evidence type="ECO:0000313" key="1">
    <source>
        <dbReference type="EMBL" id="MDQ0154709.1"/>
    </source>
</evidence>
<organism evidence="1 2">
    <name type="scientific">Anoxybacillus andreesenii</name>
    <dbReference type="NCBI Taxonomy" id="1325932"/>
    <lineage>
        <taxon>Bacteria</taxon>
        <taxon>Bacillati</taxon>
        <taxon>Bacillota</taxon>
        <taxon>Bacilli</taxon>
        <taxon>Bacillales</taxon>
        <taxon>Anoxybacillaceae</taxon>
        <taxon>Anoxybacillus</taxon>
    </lineage>
</organism>
<proteinExistence type="predicted"/>